<feature type="binding site" evidence="16">
    <location>
        <begin position="49"/>
        <end position="52"/>
    </location>
    <ligand>
        <name>GTP</name>
        <dbReference type="ChEBI" id="CHEBI:37565"/>
    </ligand>
</feature>
<dbReference type="AlphaFoldDB" id="A0A089YRU3"/>
<comment type="function">
    <text evidence="4 14">Catalyzes ATP-dependent phosphorylation of adenosylcobinamide and addition of GMP to adenosylcobinamide phosphate.</text>
</comment>
<sequence length="173" mass="19072">MLQLILGGARSGKSRLAERLAADSQLDVIYIATSQPLDGELNQRVALHRERRPEHWGLVEEPLALASVLRAQARTDRCLLVDCLTLWLTNLLMLDDAQRLNAEREALLETLSSLPGEILFVSNETGLGVVPMGELTRRFVDEAGLLHQALAERCERVVFTVAGLPMILKGPAL</sequence>
<dbReference type="GO" id="GO:0005525">
    <property type="term" value="F:GTP binding"/>
    <property type="evidence" value="ECO:0007669"/>
    <property type="project" value="UniProtKB-UniRule"/>
</dbReference>
<dbReference type="STRING" id="216142.LT40_06770"/>
<comment type="catalytic activity">
    <reaction evidence="2 14">
        <text>adenosylcob(III)inamide phosphate + GTP + H(+) = adenosylcob(III)inamide-GDP + diphosphate</text>
        <dbReference type="Rhea" id="RHEA:22712"/>
        <dbReference type="ChEBI" id="CHEBI:15378"/>
        <dbReference type="ChEBI" id="CHEBI:33019"/>
        <dbReference type="ChEBI" id="CHEBI:37565"/>
        <dbReference type="ChEBI" id="CHEBI:58502"/>
        <dbReference type="ChEBI" id="CHEBI:60487"/>
        <dbReference type="EC" id="2.7.7.62"/>
    </reaction>
</comment>
<dbReference type="NCBIfam" id="NF004469">
    <property type="entry name" value="PRK05800.1"/>
    <property type="match status" value="1"/>
</dbReference>
<keyword evidence="12 14" id="KW-0067">ATP-binding</keyword>
<evidence type="ECO:0000256" key="1">
    <source>
        <dbReference type="ARBA" id="ARBA00000312"/>
    </source>
</evidence>
<feature type="active site" description="GMP-histidine intermediate" evidence="15">
    <location>
        <position position="48"/>
    </location>
</feature>
<feature type="binding site" evidence="16">
    <location>
        <position position="82"/>
    </location>
    <ligand>
        <name>GTP</name>
        <dbReference type="ChEBI" id="CHEBI:37565"/>
    </ligand>
</feature>
<evidence type="ECO:0000256" key="6">
    <source>
        <dbReference type="ARBA" id="ARBA00005159"/>
    </source>
</evidence>
<gene>
    <name evidence="17" type="ORF">LT40_06770</name>
</gene>
<evidence type="ECO:0000256" key="8">
    <source>
        <dbReference type="ARBA" id="ARBA00022573"/>
    </source>
</evidence>
<dbReference type="OrthoDB" id="9788370at2"/>
<keyword evidence="13 14" id="KW-0342">GTP-binding</keyword>
<keyword evidence="8 14" id="KW-0169">Cobalamin biosynthesis</keyword>
<dbReference type="PIRSF" id="PIRSF006135">
    <property type="entry name" value="CobU"/>
    <property type="match status" value="1"/>
</dbReference>
<dbReference type="EC" id="2.7.1.156" evidence="14"/>
<dbReference type="eggNOG" id="COG2087">
    <property type="taxonomic scope" value="Bacteria"/>
</dbReference>
<organism evidence="17 18">
    <name type="scientific">Pseudomonas rhizosphaerae</name>
    <dbReference type="NCBI Taxonomy" id="216142"/>
    <lineage>
        <taxon>Bacteria</taxon>
        <taxon>Pseudomonadati</taxon>
        <taxon>Pseudomonadota</taxon>
        <taxon>Gammaproteobacteria</taxon>
        <taxon>Pseudomonadales</taxon>
        <taxon>Pseudomonadaceae</taxon>
        <taxon>Pseudomonas</taxon>
    </lineage>
</organism>
<dbReference type="PANTHER" id="PTHR34848">
    <property type="match status" value="1"/>
</dbReference>
<comment type="pathway">
    <text evidence="5 14">Cofactor biosynthesis; adenosylcobalamin biosynthesis; adenosylcobalamin from cob(II)yrinate a,c-diamide: step 6/7.</text>
</comment>
<dbReference type="InterPro" id="IPR003203">
    <property type="entry name" value="CobU/CobP"/>
</dbReference>
<comment type="catalytic activity">
    <reaction evidence="1 14">
        <text>adenosylcob(III)inamide + ATP = adenosylcob(III)inamide phosphate + ADP + H(+)</text>
        <dbReference type="Rhea" id="RHEA:15769"/>
        <dbReference type="ChEBI" id="CHEBI:2480"/>
        <dbReference type="ChEBI" id="CHEBI:15378"/>
        <dbReference type="ChEBI" id="CHEBI:30616"/>
        <dbReference type="ChEBI" id="CHEBI:58502"/>
        <dbReference type="ChEBI" id="CHEBI:456216"/>
        <dbReference type="EC" id="2.7.1.156"/>
    </reaction>
</comment>
<evidence type="ECO:0000313" key="17">
    <source>
        <dbReference type="EMBL" id="AIS17127.1"/>
    </source>
</evidence>
<evidence type="ECO:0000256" key="10">
    <source>
        <dbReference type="ARBA" id="ARBA00022741"/>
    </source>
</evidence>
<dbReference type="EC" id="2.7.7.62" evidence="14"/>
<keyword evidence="9 14" id="KW-0808">Transferase</keyword>
<evidence type="ECO:0000256" key="5">
    <source>
        <dbReference type="ARBA" id="ARBA00004692"/>
    </source>
</evidence>
<dbReference type="Proteomes" id="UP000029499">
    <property type="component" value="Chromosome"/>
</dbReference>
<feature type="binding site" evidence="16">
    <location>
        <begin position="32"/>
        <end position="34"/>
    </location>
    <ligand>
        <name>GTP</name>
        <dbReference type="ChEBI" id="CHEBI:37565"/>
    </ligand>
</feature>
<evidence type="ECO:0000256" key="9">
    <source>
        <dbReference type="ARBA" id="ARBA00022679"/>
    </source>
</evidence>
<accession>A0A089YRU3</accession>
<dbReference type="FunFam" id="3.40.50.300:FF:001825">
    <property type="entry name" value="Bifunctional adenosylcobalamin biosynthesis protein"/>
    <property type="match status" value="1"/>
</dbReference>
<dbReference type="InterPro" id="IPR027417">
    <property type="entry name" value="P-loop_NTPase"/>
</dbReference>
<reference evidence="17 18" key="1">
    <citation type="journal article" date="2015" name="J. Biotechnol.">
        <title>Complete genome sequence of Pseudomonas rhizosphaerae IH5T (=DSM 16299T), a phosphate-solubilizing rhizobacterium for bacterial biofertilizer.</title>
        <authorList>
            <person name="Kwak Y."/>
            <person name="Jung B.K."/>
            <person name="Shin J.H."/>
        </authorList>
    </citation>
    <scope>NUCLEOTIDE SEQUENCE [LARGE SCALE GENOMIC DNA]</scope>
    <source>
        <strain evidence="17">DSM 16299</strain>
    </source>
</reference>
<evidence type="ECO:0000313" key="18">
    <source>
        <dbReference type="Proteomes" id="UP000029499"/>
    </source>
</evidence>
<keyword evidence="18" id="KW-1185">Reference proteome</keyword>
<comment type="catalytic activity">
    <reaction evidence="3">
        <text>adenosylcob(III)inamide + GTP = adenosylcob(III)inamide phosphate + GDP + H(+)</text>
        <dbReference type="Rhea" id="RHEA:15765"/>
        <dbReference type="ChEBI" id="CHEBI:2480"/>
        <dbReference type="ChEBI" id="CHEBI:15378"/>
        <dbReference type="ChEBI" id="CHEBI:37565"/>
        <dbReference type="ChEBI" id="CHEBI:58189"/>
        <dbReference type="ChEBI" id="CHEBI:58502"/>
        <dbReference type="EC" id="2.7.1.156"/>
    </reaction>
</comment>
<dbReference type="HOGENOM" id="CLU_094161_0_1_6"/>
<evidence type="ECO:0000256" key="16">
    <source>
        <dbReference type="PIRSR" id="PIRSR006135-2"/>
    </source>
</evidence>
<dbReference type="GO" id="GO:0043752">
    <property type="term" value="F:adenosylcobinamide kinase activity"/>
    <property type="evidence" value="ECO:0007669"/>
    <property type="project" value="UniProtKB-EC"/>
</dbReference>
<evidence type="ECO:0000256" key="13">
    <source>
        <dbReference type="ARBA" id="ARBA00023134"/>
    </source>
</evidence>
<protein>
    <recommendedName>
        <fullName evidence="14">Bifunctional adenosylcobalamin biosynthesis protein</fullName>
        <ecNumber evidence="14">2.7.1.156</ecNumber>
        <ecNumber evidence="14">2.7.7.62</ecNumber>
    </recommendedName>
</protein>
<dbReference type="SUPFAM" id="SSF52540">
    <property type="entry name" value="P-loop containing nucleoside triphosphate hydrolases"/>
    <property type="match status" value="1"/>
</dbReference>
<dbReference type="UniPathway" id="UPA00148">
    <property type="reaction ID" value="UER00236"/>
</dbReference>
<evidence type="ECO:0000256" key="12">
    <source>
        <dbReference type="ARBA" id="ARBA00022840"/>
    </source>
</evidence>
<dbReference type="Pfam" id="PF02283">
    <property type="entry name" value="CobU"/>
    <property type="match status" value="1"/>
</dbReference>
<comment type="pathway">
    <text evidence="6 14">Cofactor biosynthesis; adenosylcobalamin biosynthesis; adenosylcobalamin from cob(II)yrinate a,c-diamide: step 5/7.</text>
</comment>
<evidence type="ECO:0000256" key="4">
    <source>
        <dbReference type="ARBA" id="ARBA00003889"/>
    </source>
</evidence>
<dbReference type="GO" id="GO:0005524">
    <property type="term" value="F:ATP binding"/>
    <property type="evidence" value="ECO:0007669"/>
    <property type="project" value="UniProtKB-UniRule"/>
</dbReference>
<dbReference type="KEGG" id="prh:LT40_06770"/>
<dbReference type="RefSeq" id="WP_043187970.1">
    <property type="nucleotide sequence ID" value="NZ_CP009533.1"/>
</dbReference>
<feature type="binding site" evidence="16">
    <location>
        <position position="60"/>
    </location>
    <ligand>
        <name>GTP</name>
        <dbReference type="ChEBI" id="CHEBI:37565"/>
    </ligand>
</feature>
<keyword evidence="10 14" id="KW-0547">Nucleotide-binding</keyword>
<evidence type="ECO:0000256" key="14">
    <source>
        <dbReference type="PIRNR" id="PIRNR006135"/>
    </source>
</evidence>
<dbReference type="GO" id="GO:0008820">
    <property type="term" value="F:cobinamide phosphate guanylyltransferase activity"/>
    <property type="evidence" value="ECO:0007669"/>
    <property type="project" value="UniProtKB-UniRule"/>
</dbReference>
<dbReference type="CDD" id="cd00544">
    <property type="entry name" value="CobU"/>
    <property type="match status" value="1"/>
</dbReference>
<dbReference type="EMBL" id="CP009533">
    <property type="protein sequence ID" value="AIS17127.1"/>
    <property type="molecule type" value="Genomic_DNA"/>
</dbReference>
<keyword evidence="11 14" id="KW-0418">Kinase</keyword>
<proteinExistence type="inferred from homology"/>
<evidence type="ECO:0000256" key="7">
    <source>
        <dbReference type="ARBA" id="ARBA00007490"/>
    </source>
</evidence>
<evidence type="ECO:0000256" key="11">
    <source>
        <dbReference type="ARBA" id="ARBA00022777"/>
    </source>
</evidence>
<feature type="binding site" evidence="16">
    <location>
        <begin position="7"/>
        <end position="14"/>
    </location>
    <ligand>
        <name>GTP</name>
        <dbReference type="ChEBI" id="CHEBI:37565"/>
    </ligand>
</feature>
<evidence type="ECO:0000256" key="2">
    <source>
        <dbReference type="ARBA" id="ARBA00000711"/>
    </source>
</evidence>
<dbReference type="GO" id="GO:0009236">
    <property type="term" value="P:cobalamin biosynthetic process"/>
    <property type="evidence" value="ECO:0007669"/>
    <property type="project" value="UniProtKB-UniRule"/>
</dbReference>
<name>A0A089YRU3_9PSED</name>
<dbReference type="PANTHER" id="PTHR34848:SF1">
    <property type="entry name" value="BIFUNCTIONAL ADENOSYLCOBALAMIN BIOSYNTHESIS PROTEIN COBU"/>
    <property type="match status" value="1"/>
</dbReference>
<evidence type="ECO:0000256" key="3">
    <source>
        <dbReference type="ARBA" id="ARBA00001522"/>
    </source>
</evidence>
<dbReference type="Gene3D" id="3.40.50.300">
    <property type="entry name" value="P-loop containing nucleotide triphosphate hydrolases"/>
    <property type="match status" value="1"/>
</dbReference>
<evidence type="ECO:0000256" key="15">
    <source>
        <dbReference type="PIRSR" id="PIRSR006135-1"/>
    </source>
</evidence>
<comment type="similarity">
    <text evidence="7 14">Belongs to the CobU/CobP family.</text>
</comment>